<reference evidence="1" key="1">
    <citation type="submission" date="2022-08" db="UniProtKB">
        <authorList>
            <consortium name="EnsemblMetazoa"/>
        </authorList>
    </citation>
    <scope>IDENTIFICATION</scope>
    <source>
        <strain evidence="1">Dongola</strain>
    </source>
</reference>
<dbReference type="EMBL" id="APCN01008990">
    <property type="status" value="NOT_ANNOTATED_CDS"/>
    <property type="molecule type" value="Genomic_DNA"/>
</dbReference>
<evidence type="ECO:0000313" key="1">
    <source>
        <dbReference type="EnsemblMetazoa" id="AARA009066-PA"/>
    </source>
</evidence>
<dbReference type="PROSITE" id="PS50088">
    <property type="entry name" value="ANK_REPEAT"/>
    <property type="match status" value="1"/>
</dbReference>
<evidence type="ECO:0000313" key="2">
    <source>
        <dbReference type="Proteomes" id="UP000075840"/>
    </source>
</evidence>
<dbReference type="InterPro" id="IPR002110">
    <property type="entry name" value="Ankyrin_rpt"/>
</dbReference>
<dbReference type="SMART" id="SM00248">
    <property type="entry name" value="ANK"/>
    <property type="match status" value="6"/>
</dbReference>
<protein>
    <submittedName>
        <fullName evidence="1">Uncharacterized protein</fullName>
    </submittedName>
</protein>
<dbReference type="VEuPathDB" id="VectorBase:AARA009066"/>
<sequence>MIMRLLPKGKNVCHKKSMPAFMYLLDQTTNLGSVDDEGRNMLHMTAQNGCFFMMHCMMSKGFNLANVNASNDWNVFHYIVLYEEHNRSSKILAYLLKHCKMVWFDLLDNMLHRNDREVTENYAIQVDGAQDTTNTIRLTKNQYGLLAWMFLLDKQDVAKLLNDHEKQEALECMKLIAESNEKTLFIKEVRNDIPQFTHRILAEYFVACWMNDNKNRMRNESFFHSWSYWNAQLHQMHDLFNRIILRESKENNLHMAVVNQSSTRVREILTNNPSTALVKDAVGRLPLHLAVTNPSLEIVNLLLDKMSIQSINTTDHLFGWSALDYAFAIRAKEYIEKLLSTGASVNEQILLQQILSNNLYQLLYGLHYYGKWLQSNESSKPIANRLYIRVVDYLLNEQRVDIFSRHEELDSKTVLEFCIAEDLLEVFKQFVLQINDPSRISEQEFTRFFKLAFENNAHKIIVHFIEDRDIALRQMNIIAGLISALKYTIQNNKLTSFKAIFQQICIQLSIPLNEENDIPDDYCVPIIPPLNDNISPEISCMMDTFWKLFWLMQFTKGTFSCSDTFITRPI</sequence>
<dbReference type="Proteomes" id="UP000075840">
    <property type="component" value="Unassembled WGS sequence"/>
</dbReference>
<dbReference type="PANTHER" id="PTHR24118:SF99">
    <property type="entry name" value="POTE ANKYRIN DOMAIN FAMILY MEMBER 3C-RELATED"/>
    <property type="match status" value="1"/>
</dbReference>
<organism evidence="1 2">
    <name type="scientific">Anopheles arabiensis</name>
    <name type="common">Mosquito</name>
    <dbReference type="NCBI Taxonomy" id="7173"/>
    <lineage>
        <taxon>Eukaryota</taxon>
        <taxon>Metazoa</taxon>
        <taxon>Ecdysozoa</taxon>
        <taxon>Arthropoda</taxon>
        <taxon>Hexapoda</taxon>
        <taxon>Insecta</taxon>
        <taxon>Pterygota</taxon>
        <taxon>Neoptera</taxon>
        <taxon>Endopterygota</taxon>
        <taxon>Diptera</taxon>
        <taxon>Nematocera</taxon>
        <taxon>Culicoidea</taxon>
        <taxon>Culicidae</taxon>
        <taxon>Anophelinae</taxon>
        <taxon>Anopheles</taxon>
    </lineage>
</organism>
<dbReference type="PANTHER" id="PTHR24118">
    <property type="entry name" value="POTE ANKYRIN DOMAIN"/>
    <property type="match status" value="1"/>
</dbReference>
<dbReference type="SUPFAM" id="SSF48403">
    <property type="entry name" value="Ankyrin repeat"/>
    <property type="match status" value="1"/>
</dbReference>
<dbReference type="Gene3D" id="1.25.40.20">
    <property type="entry name" value="Ankyrin repeat-containing domain"/>
    <property type="match status" value="2"/>
</dbReference>
<dbReference type="InterPro" id="IPR036770">
    <property type="entry name" value="Ankyrin_rpt-contain_sf"/>
</dbReference>
<dbReference type="Pfam" id="PF12796">
    <property type="entry name" value="Ank_2"/>
    <property type="match status" value="1"/>
</dbReference>
<dbReference type="AlphaFoldDB" id="A0A182I663"/>
<proteinExistence type="predicted"/>
<dbReference type="VEuPathDB" id="VectorBase:AARA21_014426"/>
<keyword evidence="2" id="KW-1185">Reference proteome</keyword>
<accession>A0A182I663</accession>
<name>A0A182I663_ANOAR</name>
<dbReference type="PROSITE" id="PS50297">
    <property type="entry name" value="ANK_REP_REGION"/>
    <property type="match status" value="1"/>
</dbReference>
<dbReference type="EnsemblMetazoa" id="AARA009066-RA">
    <property type="protein sequence ID" value="AARA009066-PA"/>
    <property type="gene ID" value="AARA009066"/>
</dbReference>